<accession>A0ABT2UW09</accession>
<evidence type="ECO:0000259" key="3">
    <source>
        <dbReference type="SMART" id="SM00560"/>
    </source>
</evidence>
<dbReference type="InterPro" id="IPR013320">
    <property type="entry name" value="ConA-like_dom_sf"/>
</dbReference>
<keyword evidence="2" id="KW-1015">Disulfide bond</keyword>
<feature type="domain" description="LamG-like jellyroll fold" evidence="3">
    <location>
        <begin position="672"/>
        <end position="801"/>
    </location>
</feature>
<keyword evidence="5" id="KW-1185">Reference proteome</keyword>
<evidence type="ECO:0000256" key="1">
    <source>
        <dbReference type="ARBA" id="ARBA00022729"/>
    </source>
</evidence>
<dbReference type="Proteomes" id="UP001652445">
    <property type="component" value="Unassembled WGS sequence"/>
</dbReference>
<dbReference type="InterPro" id="IPR006558">
    <property type="entry name" value="LamG-like"/>
</dbReference>
<dbReference type="EMBL" id="JAOQIO010000125">
    <property type="protein sequence ID" value="MCU6798221.1"/>
    <property type="molecule type" value="Genomic_DNA"/>
</dbReference>
<organism evidence="4 5">
    <name type="scientific">Paenibacillus baimaensis</name>
    <dbReference type="NCBI Taxonomy" id="2982185"/>
    <lineage>
        <taxon>Bacteria</taxon>
        <taxon>Bacillati</taxon>
        <taxon>Bacillota</taxon>
        <taxon>Bacilli</taxon>
        <taxon>Bacillales</taxon>
        <taxon>Paenibacillaceae</taxon>
        <taxon>Paenibacillus</taxon>
    </lineage>
</organism>
<dbReference type="SMART" id="SM00560">
    <property type="entry name" value="LamGL"/>
    <property type="match status" value="2"/>
</dbReference>
<sequence>MSIRKKIQDLYVVRLLILTLLAGGLLLGFASVSAAAGFTIEEKTIYTNNGQNNFWWTHLRCTPIPNGASPDILCTVSKDPNESPNLSDVFYDIAYTKSSDLGETWSSFTTIPQYQWKVLPDGYSGMLIDPVPVYHAQSGKVIVFGMAQSYDVARGYAKKHNYPAYAIYDPASSTWSSDWYLFSWPQVYGHAGSVYPYMTEDGSILWPLNSLDGLGTLQVVKASFDGSTLQYVSQSGTVANVGSNGNRSGIEPSLTRFNNEYFMTIRDDTQNRLAKSSDGLTWQSAVTLKWDDGTTVTGSNNTQMHWLTQPGALYLVYTRQDASNSDIFRYRAPLWMAEVDPITLRLKKSTERIAMGITGNRAQLGNFGTTAITPKLSLVTSNEWNTVVPNRAIISFIRWDRSLLGSWPLDENSGSIAGDATGNGNNGTIVNAVYNTNGKFGGSLTFAGNGDYVNLGDPSSGAFDFGTTQNFSVSAWVKTNSSGGIKYIVNKGDTNSSYWLRFEANNTIKFLLDYGSTYDAAQSTATYTDGKWHHVIGTADRIAGLKLYVDGVLVGQDSSLTGGDISNALPLTIGANSTNTMNGQIDEVKLFGYALTSKEVQAVYGLTAHWKLDEASGAAALDATGYGNDGTIVNVVRTANGKFGGALSFAGSGDYVTVNDPTDGNLDFGATQDFSVSAWVKTSAAGTTKYIINKGDTNHGYWLRFEANNTLRFLLDYGSTADAVQTTATYTDGQWHHVVGVASRSTGLKLYVDGVLAGTNNSLTGGDISSSLPLTLGHAAANTMNGLLDDVRIYNYTLSAADIQTLYTP</sequence>
<comment type="caution">
    <text evidence="4">The sequence shown here is derived from an EMBL/GenBank/DDBJ whole genome shotgun (WGS) entry which is preliminary data.</text>
</comment>
<dbReference type="PANTHER" id="PTHR47635:SF2">
    <property type="entry name" value="LAMG-LIKE JELLYROLL FOLD DOMAIN-CONTAINING PROTEIN"/>
    <property type="match status" value="1"/>
</dbReference>
<dbReference type="InterPro" id="IPR036278">
    <property type="entry name" value="Sialidase_sf"/>
</dbReference>
<gene>
    <name evidence="4" type="ORF">OB236_39450</name>
</gene>
<proteinExistence type="predicted"/>
<dbReference type="SUPFAM" id="SSF50939">
    <property type="entry name" value="Sialidases"/>
    <property type="match status" value="1"/>
</dbReference>
<feature type="domain" description="LamG-like jellyroll fold" evidence="3">
    <location>
        <begin position="469"/>
        <end position="598"/>
    </location>
</feature>
<dbReference type="Gene3D" id="2.120.10.10">
    <property type="match status" value="1"/>
</dbReference>
<evidence type="ECO:0000313" key="5">
    <source>
        <dbReference type="Proteomes" id="UP001652445"/>
    </source>
</evidence>
<dbReference type="RefSeq" id="WP_262688920.1">
    <property type="nucleotide sequence ID" value="NZ_JAOQIO010000125.1"/>
</dbReference>
<reference evidence="4 5" key="1">
    <citation type="submission" date="2022-09" db="EMBL/GenBank/DDBJ databases">
        <authorList>
            <person name="Han X.L."/>
            <person name="Wang Q."/>
            <person name="Lu T."/>
        </authorList>
    </citation>
    <scope>NUCLEOTIDE SEQUENCE [LARGE SCALE GENOMIC DNA]</scope>
    <source>
        <strain evidence="4 5">WQ 127069</strain>
    </source>
</reference>
<protein>
    <recommendedName>
        <fullName evidence="3">LamG-like jellyroll fold domain-containing protein</fullName>
    </recommendedName>
</protein>
<dbReference type="SUPFAM" id="SSF49899">
    <property type="entry name" value="Concanavalin A-like lectins/glucanases"/>
    <property type="match status" value="2"/>
</dbReference>
<dbReference type="Gene3D" id="2.60.120.200">
    <property type="match status" value="2"/>
</dbReference>
<evidence type="ECO:0000256" key="2">
    <source>
        <dbReference type="ARBA" id="ARBA00023157"/>
    </source>
</evidence>
<evidence type="ECO:0000313" key="4">
    <source>
        <dbReference type="EMBL" id="MCU6798221.1"/>
    </source>
</evidence>
<dbReference type="Pfam" id="PF13385">
    <property type="entry name" value="Laminin_G_3"/>
    <property type="match status" value="2"/>
</dbReference>
<dbReference type="CDD" id="cd15482">
    <property type="entry name" value="Sialidase_non-viral"/>
    <property type="match status" value="1"/>
</dbReference>
<keyword evidence="1" id="KW-0732">Signal</keyword>
<name>A0ABT2UW09_9BACL</name>
<dbReference type="PANTHER" id="PTHR47635">
    <property type="entry name" value="CUB DOMAIN-CONTAINING PROTEIN"/>
    <property type="match status" value="1"/>
</dbReference>